<dbReference type="AlphaFoldDB" id="A0A448X8P6"/>
<accession>A0A448X8P6</accession>
<keyword evidence="2" id="KW-1185">Reference proteome</keyword>
<protein>
    <submittedName>
        <fullName evidence="1">Uncharacterized protein</fullName>
    </submittedName>
</protein>
<proteinExistence type="predicted"/>
<dbReference type="Proteomes" id="UP000784294">
    <property type="component" value="Unassembled WGS sequence"/>
</dbReference>
<dbReference type="EMBL" id="CAAALY010116806">
    <property type="protein sequence ID" value="VEL30908.1"/>
    <property type="molecule type" value="Genomic_DNA"/>
</dbReference>
<evidence type="ECO:0000313" key="2">
    <source>
        <dbReference type="Proteomes" id="UP000784294"/>
    </source>
</evidence>
<evidence type="ECO:0000313" key="1">
    <source>
        <dbReference type="EMBL" id="VEL30908.1"/>
    </source>
</evidence>
<gene>
    <name evidence="1" type="ORF">PXEA_LOCUS24348</name>
</gene>
<name>A0A448X8P6_9PLAT</name>
<reference evidence="1" key="1">
    <citation type="submission" date="2018-11" db="EMBL/GenBank/DDBJ databases">
        <authorList>
            <consortium name="Pathogen Informatics"/>
        </authorList>
    </citation>
    <scope>NUCLEOTIDE SEQUENCE</scope>
</reference>
<sequence length="194" mass="21394">MQLPAYLASISSWRSFYEAGIIASGSRNISTSNLPMNQQNICKSQEKPKLDQMQKKGDEDLHKNAQLLTPTSHPLIDSASYPCSNETRTYTATRDESLLSNSSNFRWPPPATASEVLKDNSLLSTGAHCGSLDESGTGKDGLWSEEAISAEEAISQCLIGAVQVFYRLHQHGLKLPDQVRYVIDIKTEMVCSKQ</sequence>
<comment type="caution">
    <text evidence="1">The sequence shown here is derived from an EMBL/GenBank/DDBJ whole genome shotgun (WGS) entry which is preliminary data.</text>
</comment>
<organism evidence="1 2">
    <name type="scientific">Protopolystoma xenopodis</name>
    <dbReference type="NCBI Taxonomy" id="117903"/>
    <lineage>
        <taxon>Eukaryota</taxon>
        <taxon>Metazoa</taxon>
        <taxon>Spiralia</taxon>
        <taxon>Lophotrochozoa</taxon>
        <taxon>Platyhelminthes</taxon>
        <taxon>Monogenea</taxon>
        <taxon>Polyopisthocotylea</taxon>
        <taxon>Polystomatidea</taxon>
        <taxon>Polystomatidae</taxon>
        <taxon>Protopolystoma</taxon>
    </lineage>
</organism>